<comment type="caution">
    <text evidence="2">The sequence shown here is derived from an EMBL/GenBank/DDBJ whole genome shotgun (WGS) entry which is preliminary data.</text>
</comment>
<dbReference type="InterPro" id="IPR032710">
    <property type="entry name" value="NTF2-like_dom_sf"/>
</dbReference>
<evidence type="ECO:0000313" key="3">
    <source>
        <dbReference type="Proteomes" id="UP000467700"/>
    </source>
</evidence>
<dbReference type="SUPFAM" id="SSF54427">
    <property type="entry name" value="NTF2-like"/>
    <property type="match status" value="1"/>
</dbReference>
<keyword evidence="1" id="KW-0732">Signal</keyword>
<evidence type="ECO:0008006" key="4">
    <source>
        <dbReference type="Google" id="ProtNLM"/>
    </source>
</evidence>
<reference evidence="2 3" key="1">
    <citation type="submission" date="2020-01" db="EMBL/GenBank/DDBJ databases">
        <authorList>
            <person name="Gupta K D."/>
        </authorList>
    </citation>
    <scope>NUCLEOTIDE SEQUENCE [LARGE SCALE GENOMIC DNA]</scope>
</reference>
<proteinExistence type="predicted"/>
<dbReference type="Proteomes" id="UP000467700">
    <property type="component" value="Unassembled WGS sequence"/>
</dbReference>
<evidence type="ECO:0000256" key="1">
    <source>
        <dbReference type="SAM" id="SignalP"/>
    </source>
</evidence>
<dbReference type="EMBL" id="CACVBS010000072">
    <property type="protein sequence ID" value="CAA7268952.1"/>
    <property type="molecule type" value="Genomic_DNA"/>
</dbReference>
<accession>A0A8S0X6M5</accession>
<protein>
    <recommendedName>
        <fullName evidence="4">SnoaL-like domain-containing protein</fullName>
    </recommendedName>
</protein>
<feature type="chain" id="PRO_5035792005" description="SnoaL-like domain-containing protein" evidence="1">
    <location>
        <begin position="22"/>
        <end position="153"/>
    </location>
</feature>
<sequence>MRFTSVSVIVAPILAATCCFAVKCSTTEPATDEDQLEALQDFTHSFLVNRNIQVGFDDWIPGTYINHSPNAESGRESAVRVLIPFVSNPDLWITVAQVFAGQGFGLLHDRAMITNQLDIAIMDLFRFNGTCIMEHWDVGQTITGGEPNPIAFF</sequence>
<gene>
    <name evidence="2" type="ORF">AAE3_LOCUS11199</name>
</gene>
<dbReference type="OrthoDB" id="2820488at2759"/>
<evidence type="ECO:0000313" key="2">
    <source>
        <dbReference type="EMBL" id="CAA7268952.1"/>
    </source>
</evidence>
<dbReference type="AlphaFoldDB" id="A0A8S0X6M5"/>
<organism evidence="2 3">
    <name type="scientific">Cyclocybe aegerita</name>
    <name type="common">Black poplar mushroom</name>
    <name type="synonym">Agrocybe aegerita</name>
    <dbReference type="NCBI Taxonomy" id="1973307"/>
    <lineage>
        <taxon>Eukaryota</taxon>
        <taxon>Fungi</taxon>
        <taxon>Dikarya</taxon>
        <taxon>Basidiomycota</taxon>
        <taxon>Agaricomycotina</taxon>
        <taxon>Agaricomycetes</taxon>
        <taxon>Agaricomycetidae</taxon>
        <taxon>Agaricales</taxon>
        <taxon>Agaricineae</taxon>
        <taxon>Bolbitiaceae</taxon>
        <taxon>Cyclocybe</taxon>
    </lineage>
</organism>
<name>A0A8S0X6M5_CYCAE</name>
<feature type="signal peptide" evidence="1">
    <location>
        <begin position="1"/>
        <end position="21"/>
    </location>
</feature>
<dbReference type="Gene3D" id="3.10.450.50">
    <property type="match status" value="1"/>
</dbReference>
<keyword evidence="3" id="KW-1185">Reference proteome</keyword>